<comment type="caution">
    <text evidence="2">The sequence shown here is derived from an EMBL/GenBank/DDBJ whole genome shotgun (WGS) entry which is preliminary data.</text>
</comment>
<dbReference type="AlphaFoldDB" id="A0AAV7PXV4"/>
<proteinExistence type="predicted"/>
<feature type="region of interest" description="Disordered" evidence="1">
    <location>
        <begin position="52"/>
        <end position="87"/>
    </location>
</feature>
<keyword evidence="3" id="KW-1185">Reference proteome</keyword>
<accession>A0AAV7PXV4</accession>
<evidence type="ECO:0000313" key="2">
    <source>
        <dbReference type="EMBL" id="KAJ1132855.1"/>
    </source>
</evidence>
<gene>
    <name evidence="2" type="ORF">NDU88_011156</name>
</gene>
<reference evidence="2" key="1">
    <citation type="journal article" date="2022" name="bioRxiv">
        <title>Sequencing and chromosome-scale assembly of the giantPleurodeles waltlgenome.</title>
        <authorList>
            <person name="Brown T."/>
            <person name="Elewa A."/>
            <person name="Iarovenko S."/>
            <person name="Subramanian E."/>
            <person name="Araus A.J."/>
            <person name="Petzold A."/>
            <person name="Susuki M."/>
            <person name="Suzuki K.-i.T."/>
            <person name="Hayashi T."/>
            <person name="Toyoda A."/>
            <person name="Oliveira C."/>
            <person name="Osipova E."/>
            <person name="Leigh N.D."/>
            <person name="Simon A."/>
            <person name="Yun M.H."/>
        </authorList>
    </citation>
    <scope>NUCLEOTIDE SEQUENCE</scope>
    <source>
        <strain evidence="2">20211129_DDA</strain>
        <tissue evidence="2">Liver</tissue>
    </source>
</reference>
<name>A0AAV7PXV4_PLEWA</name>
<evidence type="ECO:0000313" key="3">
    <source>
        <dbReference type="Proteomes" id="UP001066276"/>
    </source>
</evidence>
<sequence length="134" mass="14941">MNVGSVYLQERLHPGGRSDPLEAQSSRRSHRHGVYDWAGPVHLAFFPLGCSSERSKNAATPNQSVRRRHGADPKAAPPPRENTTLAGRERLKRLERASVRTVRLACQNRPNVTSWRTHGRAGPQGPHMTQPLNQ</sequence>
<evidence type="ECO:0000256" key="1">
    <source>
        <dbReference type="SAM" id="MobiDB-lite"/>
    </source>
</evidence>
<protein>
    <submittedName>
        <fullName evidence="2">Uncharacterized protein</fullName>
    </submittedName>
</protein>
<organism evidence="2 3">
    <name type="scientific">Pleurodeles waltl</name>
    <name type="common">Iberian ribbed newt</name>
    <dbReference type="NCBI Taxonomy" id="8319"/>
    <lineage>
        <taxon>Eukaryota</taxon>
        <taxon>Metazoa</taxon>
        <taxon>Chordata</taxon>
        <taxon>Craniata</taxon>
        <taxon>Vertebrata</taxon>
        <taxon>Euteleostomi</taxon>
        <taxon>Amphibia</taxon>
        <taxon>Batrachia</taxon>
        <taxon>Caudata</taxon>
        <taxon>Salamandroidea</taxon>
        <taxon>Salamandridae</taxon>
        <taxon>Pleurodelinae</taxon>
        <taxon>Pleurodeles</taxon>
    </lineage>
</organism>
<feature type="region of interest" description="Disordered" evidence="1">
    <location>
        <begin position="1"/>
        <end position="31"/>
    </location>
</feature>
<dbReference type="Proteomes" id="UP001066276">
    <property type="component" value="Chromosome 7"/>
</dbReference>
<dbReference type="EMBL" id="JANPWB010000011">
    <property type="protein sequence ID" value="KAJ1132855.1"/>
    <property type="molecule type" value="Genomic_DNA"/>
</dbReference>
<feature type="region of interest" description="Disordered" evidence="1">
    <location>
        <begin position="110"/>
        <end position="134"/>
    </location>
</feature>